<evidence type="ECO:0000313" key="2">
    <source>
        <dbReference type="Proteomes" id="UP001341840"/>
    </source>
</evidence>
<protein>
    <submittedName>
        <fullName evidence="1">Uncharacterized protein</fullName>
    </submittedName>
</protein>
<evidence type="ECO:0000313" key="1">
    <source>
        <dbReference type="EMBL" id="MED6128694.1"/>
    </source>
</evidence>
<accession>A0ABU6RXL7</accession>
<gene>
    <name evidence="1" type="ORF">PIB30_100445</name>
</gene>
<proteinExistence type="predicted"/>
<dbReference type="Proteomes" id="UP001341840">
    <property type="component" value="Unassembled WGS sequence"/>
</dbReference>
<organism evidence="1 2">
    <name type="scientific">Stylosanthes scabra</name>
    <dbReference type="NCBI Taxonomy" id="79078"/>
    <lineage>
        <taxon>Eukaryota</taxon>
        <taxon>Viridiplantae</taxon>
        <taxon>Streptophyta</taxon>
        <taxon>Embryophyta</taxon>
        <taxon>Tracheophyta</taxon>
        <taxon>Spermatophyta</taxon>
        <taxon>Magnoliopsida</taxon>
        <taxon>eudicotyledons</taxon>
        <taxon>Gunneridae</taxon>
        <taxon>Pentapetalae</taxon>
        <taxon>rosids</taxon>
        <taxon>fabids</taxon>
        <taxon>Fabales</taxon>
        <taxon>Fabaceae</taxon>
        <taxon>Papilionoideae</taxon>
        <taxon>50 kb inversion clade</taxon>
        <taxon>dalbergioids sensu lato</taxon>
        <taxon>Dalbergieae</taxon>
        <taxon>Pterocarpus clade</taxon>
        <taxon>Stylosanthes</taxon>
    </lineage>
</organism>
<comment type="caution">
    <text evidence="1">The sequence shown here is derived from an EMBL/GenBank/DDBJ whole genome shotgun (WGS) entry which is preliminary data.</text>
</comment>
<sequence length="121" mass="12908">MELPHNVQVVDLSGGPGSENTCAVGGNAEPVPKFPPGLLSQLLEDTIIMVPVVQMQDSARLATGLLNEAPLNVPSSVRGKLQARLGDLSDGVRASLGSRTRAGIRERCWSRAQRRQRGLGR</sequence>
<keyword evidence="2" id="KW-1185">Reference proteome</keyword>
<dbReference type="EMBL" id="JASCZI010033013">
    <property type="protein sequence ID" value="MED6128694.1"/>
    <property type="molecule type" value="Genomic_DNA"/>
</dbReference>
<reference evidence="1 2" key="1">
    <citation type="journal article" date="2023" name="Plants (Basel)">
        <title>Bridging the Gap: Combining Genomics and Transcriptomics Approaches to Understand Stylosanthes scabra, an Orphan Legume from the Brazilian Caatinga.</title>
        <authorList>
            <person name="Ferreira-Neto J.R.C."/>
            <person name="da Silva M.D."/>
            <person name="Binneck E."/>
            <person name="de Melo N.F."/>
            <person name="da Silva R.H."/>
            <person name="de Melo A.L.T.M."/>
            <person name="Pandolfi V."/>
            <person name="Bustamante F.O."/>
            <person name="Brasileiro-Vidal A.C."/>
            <person name="Benko-Iseppon A.M."/>
        </authorList>
    </citation>
    <scope>NUCLEOTIDE SEQUENCE [LARGE SCALE GENOMIC DNA]</scope>
    <source>
        <tissue evidence="1">Leaves</tissue>
    </source>
</reference>
<name>A0ABU6RXL7_9FABA</name>